<dbReference type="EMBL" id="FOIB01000013">
    <property type="protein sequence ID" value="SEU38956.1"/>
    <property type="molecule type" value="Genomic_DNA"/>
</dbReference>
<dbReference type="EMBL" id="BJXR01000052">
    <property type="protein sequence ID" value="GEN11967.1"/>
    <property type="molecule type" value="Genomic_DNA"/>
</dbReference>
<evidence type="ECO:0000313" key="1">
    <source>
        <dbReference type="EMBL" id="GEN11967.1"/>
    </source>
</evidence>
<dbReference type="Proteomes" id="UP000183760">
    <property type="component" value="Unassembled WGS sequence"/>
</dbReference>
<keyword evidence="3" id="KW-1185">Reference proteome</keyword>
<protein>
    <submittedName>
        <fullName evidence="2">Ubiquinone biosynthesis protein Coq4</fullName>
    </submittedName>
</protein>
<accession>A0A511TCU1</accession>
<dbReference type="STRING" id="1334629.MFUL124B02_11050"/>
<evidence type="ECO:0000313" key="2">
    <source>
        <dbReference type="EMBL" id="SEU38956.1"/>
    </source>
</evidence>
<evidence type="ECO:0000313" key="3">
    <source>
        <dbReference type="Proteomes" id="UP000183760"/>
    </source>
</evidence>
<dbReference type="AlphaFoldDB" id="A0A511TCU1"/>
<name>A0A511TCU1_MYXFU</name>
<comment type="caution">
    <text evidence="1">The sequence shown here is derived from an EMBL/GenBank/DDBJ whole genome shotgun (WGS) entry which is preliminary data.</text>
</comment>
<organism evidence="1 4">
    <name type="scientific">Myxococcus fulvus</name>
    <dbReference type="NCBI Taxonomy" id="33"/>
    <lineage>
        <taxon>Bacteria</taxon>
        <taxon>Pseudomonadati</taxon>
        <taxon>Myxococcota</taxon>
        <taxon>Myxococcia</taxon>
        <taxon>Myxococcales</taxon>
        <taxon>Cystobacterineae</taxon>
        <taxon>Myxococcaceae</taxon>
        <taxon>Myxococcus</taxon>
    </lineage>
</organism>
<dbReference type="Proteomes" id="UP000321514">
    <property type="component" value="Unassembled WGS sequence"/>
</dbReference>
<reference evidence="2 3" key="1">
    <citation type="submission" date="2016-10" db="EMBL/GenBank/DDBJ databases">
        <authorList>
            <person name="Varghese N."/>
            <person name="Submissions S."/>
        </authorList>
    </citation>
    <scope>NUCLEOTIDE SEQUENCE [LARGE SCALE GENOMIC DNA]</scope>
    <source>
        <strain evidence="2 3">DSM 16525</strain>
    </source>
</reference>
<dbReference type="InterPro" id="IPR007715">
    <property type="entry name" value="Coq4"/>
</dbReference>
<dbReference type="PANTHER" id="PTHR12922:SF7">
    <property type="entry name" value="UBIQUINONE BIOSYNTHESIS PROTEIN COQ4 HOMOLOG, MITOCHONDRIAL"/>
    <property type="match status" value="1"/>
</dbReference>
<proteinExistence type="predicted"/>
<dbReference type="GO" id="GO:0006744">
    <property type="term" value="P:ubiquinone biosynthetic process"/>
    <property type="evidence" value="ECO:0007669"/>
    <property type="project" value="InterPro"/>
</dbReference>
<keyword evidence="2" id="KW-0830">Ubiquinone</keyword>
<evidence type="ECO:0000313" key="4">
    <source>
        <dbReference type="Proteomes" id="UP000321514"/>
    </source>
</evidence>
<dbReference type="Pfam" id="PF05019">
    <property type="entry name" value="Coq4"/>
    <property type="match status" value="1"/>
</dbReference>
<reference evidence="1 4" key="2">
    <citation type="submission" date="2019-07" db="EMBL/GenBank/DDBJ databases">
        <title>Whole genome shotgun sequence of Myxococcus fulvus NBRC 100333.</title>
        <authorList>
            <person name="Hosoyama A."/>
            <person name="Uohara A."/>
            <person name="Ohji S."/>
            <person name="Ichikawa N."/>
        </authorList>
    </citation>
    <scope>NUCLEOTIDE SEQUENCE [LARGE SCALE GENOMIC DNA]</scope>
    <source>
        <strain evidence="1 4">NBRC 100333</strain>
    </source>
</reference>
<dbReference type="PANTHER" id="PTHR12922">
    <property type="entry name" value="UBIQUINONE BIOSYNTHESIS PROTEIN"/>
    <property type="match status" value="1"/>
</dbReference>
<sequence>MAYRVQMGGGMHTRADRLSFEAPLAEPTTLVEQARDLVNQRVTLGEVIPVLTEPELLAASDALLLSVPGFRELHAELWDPALPELEALATLPEGSFGRCYAAYMAHYRLTPDFFPIQSELDPEATPTRYAVHRLNKCHDFFHVLGAYETSDADEVAVQSFVFGLAPSALALFLAAASVHPDILRDKYKHLRDIYEGRIQAHDFVRGVAATALLGARLESLMEEPLDLLRQRLGLAARTDFRPGHPGENTCSGRSVPAFFTPVAAQVP</sequence>
<gene>
    <name evidence="1" type="ORF">MFU01_70040</name>
    <name evidence="2" type="ORF">SAMN05443572_113260</name>
</gene>